<dbReference type="PROSITE" id="PS51257">
    <property type="entry name" value="PROKAR_LIPOPROTEIN"/>
    <property type="match status" value="1"/>
</dbReference>
<dbReference type="CDD" id="cd01949">
    <property type="entry name" value="GGDEF"/>
    <property type="match status" value="1"/>
</dbReference>
<dbReference type="Pfam" id="PF00990">
    <property type="entry name" value="GGDEF"/>
    <property type="match status" value="1"/>
</dbReference>
<keyword evidence="6" id="KW-1185">Reference proteome</keyword>
<dbReference type="PANTHER" id="PTHR45138">
    <property type="entry name" value="REGULATORY COMPONENTS OF SENSORY TRANSDUCTION SYSTEM"/>
    <property type="match status" value="1"/>
</dbReference>
<keyword evidence="3" id="KW-0812">Transmembrane</keyword>
<protein>
    <recommendedName>
        <fullName evidence="1">diguanylate cyclase</fullName>
        <ecNumber evidence="1">2.7.7.65</ecNumber>
    </recommendedName>
</protein>
<accession>A0ABX9A1J6</accession>
<dbReference type="EC" id="2.7.7.65" evidence="1"/>
<dbReference type="NCBIfam" id="TIGR00254">
    <property type="entry name" value="GGDEF"/>
    <property type="match status" value="1"/>
</dbReference>
<dbReference type="InterPro" id="IPR029787">
    <property type="entry name" value="Nucleotide_cyclase"/>
</dbReference>
<dbReference type="PROSITE" id="PS50887">
    <property type="entry name" value="GGDEF"/>
    <property type="match status" value="1"/>
</dbReference>
<feature type="domain" description="GGDEF" evidence="4">
    <location>
        <begin position="238"/>
        <end position="367"/>
    </location>
</feature>
<feature type="transmembrane region" description="Helical" evidence="3">
    <location>
        <begin position="12"/>
        <end position="30"/>
    </location>
</feature>
<evidence type="ECO:0000259" key="4">
    <source>
        <dbReference type="PROSITE" id="PS50887"/>
    </source>
</evidence>
<organism evidence="5 6">
    <name type="scientific">Qipengyuania gelatinilytica</name>
    <dbReference type="NCBI Taxonomy" id="2867231"/>
    <lineage>
        <taxon>Bacteria</taxon>
        <taxon>Pseudomonadati</taxon>
        <taxon>Pseudomonadota</taxon>
        <taxon>Alphaproteobacteria</taxon>
        <taxon>Sphingomonadales</taxon>
        <taxon>Erythrobacteraceae</taxon>
        <taxon>Qipengyuania</taxon>
    </lineage>
</organism>
<dbReference type="InterPro" id="IPR035965">
    <property type="entry name" value="PAS-like_dom_sf"/>
</dbReference>
<dbReference type="Gene3D" id="3.30.450.20">
    <property type="entry name" value="PAS domain"/>
    <property type="match status" value="1"/>
</dbReference>
<dbReference type="SUPFAM" id="SSF55073">
    <property type="entry name" value="Nucleotide cyclase"/>
    <property type="match status" value="1"/>
</dbReference>
<keyword evidence="3" id="KW-0472">Membrane</keyword>
<dbReference type="RefSeq" id="WP_221430746.1">
    <property type="nucleotide sequence ID" value="NZ_CP081294.1"/>
</dbReference>
<evidence type="ECO:0000313" key="5">
    <source>
        <dbReference type="EMBL" id="QZD95004.1"/>
    </source>
</evidence>
<dbReference type="InterPro" id="IPR043128">
    <property type="entry name" value="Rev_trsase/Diguanyl_cyclase"/>
</dbReference>
<dbReference type="SUPFAM" id="SSF55785">
    <property type="entry name" value="PYP-like sensor domain (PAS domain)"/>
    <property type="match status" value="1"/>
</dbReference>
<evidence type="ECO:0000256" key="1">
    <source>
        <dbReference type="ARBA" id="ARBA00012528"/>
    </source>
</evidence>
<name>A0ABX9A1J6_9SPHN</name>
<dbReference type="Proteomes" id="UP000824321">
    <property type="component" value="Chromosome"/>
</dbReference>
<evidence type="ECO:0000313" key="6">
    <source>
        <dbReference type="Proteomes" id="UP000824321"/>
    </source>
</evidence>
<evidence type="ECO:0000256" key="3">
    <source>
        <dbReference type="SAM" id="Phobius"/>
    </source>
</evidence>
<proteinExistence type="predicted"/>
<dbReference type="PANTHER" id="PTHR45138:SF9">
    <property type="entry name" value="DIGUANYLATE CYCLASE DGCM-RELATED"/>
    <property type="match status" value="1"/>
</dbReference>
<sequence length="367" mass="40406">MRASSGSAFDFVAVLAWAIPLVLAACAVLIPGEIEYPVLLLASLAALTALSYRHLRLRRALAREAEGLSRSVEALEAAEGLAGIGRWCIELEPRRHLWSEEMCRLAGLEPGTAPTRQTLLKIMPDGLHQLETTLCAHGADRESYAVEFELEHGSSGCRVLRARAQNSFSPEGQREQVFMVVRDVTEEYSLHQDRERAIERAKQAERQANTDPLTGIANRRAIMGELDRRIIWARDTGEPLSIIVFDIDHFKTVNDRHGHITGDRVIAEVAKIASGQTREDDEVGRIGGEEFLWIMPGCDGPSALRAAERLRWAIEAGTHGAPLPPVTISAGHAEMRNGDSALVLFARADEALYEAKRKGRNRVSQAA</sequence>
<comment type="catalytic activity">
    <reaction evidence="2">
        <text>2 GTP = 3',3'-c-di-GMP + 2 diphosphate</text>
        <dbReference type="Rhea" id="RHEA:24898"/>
        <dbReference type="ChEBI" id="CHEBI:33019"/>
        <dbReference type="ChEBI" id="CHEBI:37565"/>
        <dbReference type="ChEBI" id="CHEBI:58805"/>
        <dbReference type="EC" id="2.7.7.65"/>
    </reaction>
</comment>
<reference evidence="5 6" key="1">
    <citation type="submission" date="2021-08" db="EMBL/GenBank/DDBJ databases">
        <title>Comparative Genomics Analysis of the Genus Qipengyuania Reveals Extensive Genetic Diversity and Metabolic Versatility, Including the Description of Fifteen Novel Species.</title>
        <authorList>
            <person name="Liu Y."/>
        </authorList>
    </citation>
    <scope>NUCLEOTIDE SEQUENCE [LARGE SCALE GENOMIC DNA]</scope>
    <source>
        <strain evidence="5 6">1NDH1</strain>
    </source>
</reference>
<dbReference type="InterPro" id="IPR000160">
    <property type="entry name" value="GGDEF_dom"/>
</dbReference>
<dbReference type="InterPro" id="IPR050469">
    <property type="entry name" value="Diguanylate_Cyclase"/>
</dbReference>
<keyword evidence="3" id="KW-1133">Transmembrane helix</keyword>
<gene>
    <name evidence="5" type="ORF">K3136_13165</name>
</gene>
<dbReference type="SMART" id="SM00267">
    <property type="entry name" value="GGDEF"/>
    <property type="match status" value="1"/>
</dbReference>
<evidence type="ECO:0000256" key="2">
    <source>
        <dbReference type="ARBA" id="ARBA00034247"/>
    </source>
</evidence>
<dbReference type="EMBL" id="CP081294">
    <property type="protein sequence ID" value="QZD95004.1"/>
    <property type="molecule type" value="Genomic_DNA"/>
</dbReference>
<dbReference type="Gene3D" id="3.30.70.270">
    <property type="match status" value="1"/>
</dbReference>